<evidence type="ECO:0000313" key="3">
    <source>
        <dbReference type="Proteomes" id="UP000248961"/>
    </source>
</evidence>
<name>A0A395I9W8_ASPHC</name>
<feature type="region of interest" description="Disordered" evidence="1">
    <location>
        <begin position="300"/>
        <end position="319"/>
    </location>
</feature>
<dbReference type="AlphaFoldDB" id="A0A395I9W8"/>
<evidence type="ECO:0000256" key="1">
    <source>
        <dbReference type="SAM" id="MobiDB-lite"/>
    </source>
</evidence>
<accession>A0A395I9W8</accession>
<evidence type="ECO:0000313" key="2">
    <source>
        <dbReference type="EMBL" id="RAL16589.1"/>
    </source>
</evidence>
<dbReference type="EMBL" id="KZ824269">
    <property type="protein sequence ID" value="RAL16589.1"/>
    <property type="molecule type" value="Genomic_DNA"/>
</dbReference>
<dbReference type="GeneID" id="37200974"/>
<gene>
    <name evidence="2" type="ORF">BO97DRAFT_420891</name>
</gene>
<organism evidence="2 3">
    <name type="scientific">Aspergillus homomorphus (strain CBS 101889)</name>
    <dbReference type="NCBI Taxonomy" id="1450537"/>
    <lineage>
        <taxon>Eukaryota</taxon>
        <taxon>Fungi</taxon>
        <taxon>Dikarya</taxon>
        <taxon>Ascomycota</taxon>
        <taxon>Pezizomycotina</taxon>
        <taxon>Eurotiomycetes</taxon>
        <taxon>Eurotiomycetidae</taxon>
        <taxon>Eurotiales</taxon>
        <taxon>Aspergillaceae</taxon>
        <taxon>Aspergillus</taxon>
        <taxon>Aspergillus subgen. Circumdati</taxon>
    </lineage>
</organism>
<protein>
    <submittedName>
        <fullName evidence="2">Uncharacterized protein</fullName>
    </submittedName>
</protein>
<dbReference type="VEuPathDB" id="FungiDB:BO97DRAFT_420891"/>
<keyword evidence="3" id="KW-1185">Reference proteome</keyword>
<dbReference type="Proteomes" id="UP000248961">
    <property type="component" value="Unassembled WGS sequence"/>
</dbReference>
<proteinExistence type="predicted"/>
<sequence>MTRATRYARRKLDGLYTKLVTYRESVVEGGHVDLSQHVDDIVHQTQFNFKEPLAVLQTTNPPFLFRPMSQELLEMNPTEASLQFQFFDYTPGNVETMTSRNTARTQQTCNLIHTQARDFRLQARGMSYLTYPDLFFLDDRGFDQYYPPDPILQKGCAYHFFETVSDNTVLYPHITIIRGEPKNGQEDKILYGELATLITAMRNRANQRKVQSSEERNALLSADKDPAEFPFLFPDEEHFPVLLISCVGPQHARIFYACMDERKLHIRQSRLFSFEQRSTAPVSFFGSMLLNRAVMQVSEDELAEDDEVEKGSPQTTTPP</sequence>
<dbReference type="STRING" id="1450537.A0A395I9W8"/>
<reference evidence="2 3" key="1">
    <citation type="submission" date="2018-02" db="EMBL/GenBank/DDBJ databases">
        <title>The genomes of Aspergillus section Nigri reveals drivers in fungal speciation.</title>
        <authorList>
            <consortium name="DOE Joint Genome Institute"/>
            <person name="Vesth T.C."/>
            <person name="Nybo J."/>
            <person name="Theobald S."/>
            <person name="Brandl J."/>
            <person name="Frisvad J.C."/>
            <person name="Nielsen K.F."/>
            <person name="Lyhne E.K."/>
            <person name="Kogle M.E."/>
            <person name="Kuo A."/>
            <person name="Riley R."/>
            <person name="Clum A."/>
            <person name="Nolan M."/>
            <person name="Lipzen A."/>
            <person name="Salamov A."/>
            <person name="Henrissat B."/>
            <person name="Wiebenga A."/>
            <person name="De vries R.P."/>
            <person name="Grigoriev I.V."/>
            <person name="Mortensen U.H."/>
            <person name="Andersen M.R."/>
            <person name="Baker S.E."/>
        </authorList>
    </citation>
    <scope>NUCLEOTIDE SEQUENCE [LARGE SCALE GENOMIC DNA]</scope>
    <source>
        <strain evidence="2 3">CBS 101889</strain>
    </source>
</reference>
<dbReference type="RefSeq" id="XP_025555743.1">
    <property type="nucleotide sequence ID" value="XM_025696685.1"/>
</dbReference>
<dbReference type="OrthoDB" id="4436899at2759"/>